<evidence type="ECO:0000313" key="2">
    <source>
        <dbReference type="Proteomes" id="UP000321154"/>
    </source>
</evidence>
<reference evidence="1 2" key="1">
    <citation type="submission" date="2019-07" db="EMBL/GenBank/DDBJ databases">
        <title>Whole genome shotgun sequence of Frigoribacterium faeni NBRC 103066.</title>
        <authorList>
            <person name="Hosoyama A."/>
            <person name="Uohara A."/>
            <person name="Ohji S."/>
            <person name="Ichikawa N."/>
        </authorList>
    </citation>
    <scope>NUCLEOTIDE SEQUENCE [LARGE SCALE GENOMIC DNA]</scope>
    <source>
        <strain evidence="1 2">NBRC 103066</strain>
    </source>
</reference>
<name>A0ABQ0UNE1_9MICO</name>
<comment type="caution">
    <text evidence="1">The sequence shown here is derived from an EMBL/GenBank/DDBJ whole genome shotgun (WGS) entry which is preliminary data.</text>
</comment>
<dbReference type="Proteomes" id="UP000321154">
    <property type="component" value="Unassembled WGS sequence"/>
</dbReference>
<proteinExistence type="predicted"/>
<sequence length="149" mass="15630">MTEAASPRSEALELALASQDVAAVAFALRHDVVVVPKLVAGAEGAQGADAGAAGDAADAGDGEAFGAAEQVRVFGRENTDKRILLLFSSDDAYAAMVPNDTNRQVMLYDSSALRAFLEVHLDVLEQVFFDIAGPHTMAATPEDLLKALR</sequence>
<dbReference type="EMBL" id="BJUV01000010">
    <property type="protein sequence ID" value="GEK83006.1"/>
    <property type="molecule type" value="Genomic_DNA"/>
</dbReference>
<evidence type="ECO:0008006" key="3">
    <source>
        <dbReference type="Google" id="ProtNLM"/>
    </source>
</evidence>
<organism evidence="1 2">
    <name type="scientific">Frigoribacterium faeni</name>
    <dbReference type="NCBI Taxonomy" id="145483"/>
    <lineage>
        <taxon>Bacteria</taxon>
        <taxon>Bacillati</taxon>
        <taxon>Actinomycetota</taxon>
        <taxon>Actinomycetes</taxon>
        <taxon>Micrococcales</taxon>
        <taxon>Microbacteriaceae</taxon>
        <taxon>Frigoribacterium</taxon>
    </lineage>
</organism>
<protein>
    <recommendedName>
        <fullName evidence="3">Dehydrogenase</fullName>
    </recommendedName>
</protein>
<gene>
    <name evidence="1" type="ORF">FFA01_13150</name>
</gene>
<evidence type="ECO:0000313" key="1">
    <source>
        <dbReference type="EMBL" id="GEK83006.1"/>
    </source>
</evidence>
<keyword evidence="2" id="KW-1185">Reference proteome</keyword>
<accession>A0ABQ0UNE1</accession>